<dbReference type="GO" id="GO:0016226">
    <property type="term" value="P:iron-sulfur cluster assembly"/>
    <property type="evidence" value="ECO:0007669"/>
    <property type="project" value="InterPro"/>
</dbReference>
<name>A0A937LGK5_9GAMM</name>
<dbReference type="InterPro" id="IPR002871">
    <property type="entry name" value="NIF_FeS_clus_asmbl_NifU_N"/>
</dbReference>
<evidence type="ECO:0000313" key="3">
    <source>
        <dbReference type="Proteomes" id="UP000744438"/>
    </source>
</evidence>
<dbReference type="SUPFAM" id="SSF82649">
    <property type="entry name" value="SufE/NifU"/>
    <property type="match status" value="1"/>
</dbReference>
<gene>
    <name evidence="2" type="ORF">ISQ63_02160</name>
</gene>
<dbReference type="Pfam" id="PF01592">
    <property type="entry name" value="NifU_N"/>
    <property type="match status" value="1"/>
</dbReference>
<dbReference type="CDD" id="cd06664">
    <property type="entry name" value="IscU_like"/>
    <property type="match status" value="1"/>
</dbReference>
<dbReference type="GO" id="GO:0005506">
    <property type="term" value="F:iron ion binding"/>
    <property type="evidence" value="ECO:0007669"/>
    <property type="project" value="InterPro"/>
</dbReference>
<sequence>MAYSQKVVDKFEQTLKNPKEASVGRWKPGDKDFHRVGTGIVGAPACGDVMKLQIKCENIDGTNKIVDAKFKTYGCGSAIASSGELIDMLKGKTLEEAQNISNQEIVDILELPAIKIHCSVLAEEAIHRAIDDFKSRRNND</sequence>
<proteinExistence type="predicted"/>
<dbReference type="PANTHER" id="PTHR10093">
    <property type="entry name" value="IRON-SULFUR CLUSTER ASSEMBLY ENZYME NIFU HOMOLOG"/>
    <property type="match status" value="1"/>
</dbReference>
<evidence type="ECO:0000313" key="2">
    <source>
        <dbReference type="EMBL" id="MBL6811670.1"/>
    </source>
</evidence>
<feature type="domain" description="NIF system FeS cluster assembly NifU N-terminal" evidence="1">
    <location>
        <begin position="3"/>
        <end position="138"/>
    </location>
</feature>
<accession>A0A937LGK5</accession>
<comment type="caution">
    <text evidence="2">The sequence shown here is derived from an EMBL/GenBank/DDBJ whole genome shotgun (WGS) entry which is preliminary data.</text>
</comment>
<dbReference type="AlphaFoldDB" id="A0A937LGK5"/>
<dbReference type="GO" id="GO:0051536">
    <property type="term" value="F:iron-sulfur cluster binding"/>
    <property type="evidence" value="ECO:0007669"/>
    <property type="project" value="InterPro"/>
</dbReference>
<dbReference type="Gene3D" id="3.90.1010.10">
    <property type="match status" value="1"/>
</dbReference>
<dbReference type="EMBL" id="JADHQC010000007">
    <property type="protein sequence ID" value="MBL6811670.1"/>
    <property type="molecule type" value="Genomic_DNA"/>
</dbReference>
<reference evidence="2" key="1">
    <citation type="submission" date="2020-10" db="EMBL/GenBank/DDBJ databases">
        <title>Microbiome of the Black Sea water column analyzed by genome centric metagenomics.</title>
        <authorList>
            <person name="Cabello-Yeves P.J."/>
            <person name="Callieri C."/>
            <person name="Picazo A."/>
            <person name="Mehrshad M."/>
            <person name="Haro-Moreno J.M."/>
            <person name="Roda-Garcia J."/>
            <person name="Dzembekova N."/>
            <person name="Slabakova V."/>
            <person name="Slabakova N."/>
            <person name="Moncheva S."/>
            <person name="Rodriguez-Valera F."/>
        </authorList>
    </citation>
    <scope>NUCLEOTIDE SEQUENCE</scope>
    <source>
        <strain evidence="2">BS307-5m-G49</strain>
    </source>
</reference>
<protein>
    <submittedName>
        <fullName evidence="2">Iron-sulfur cluster assembly scaffold protein</fullName>
    </submittedName>
</protein>
<organism evidence="2 3">
    <name type="scientific">SAR86 cluster bacterium</name>
    <dbReference type="NCBI Taxonomy" id="2030880"/>
    <lineage>
        <taxon>Bacteria</taxon>
        <taxon>Pseudomonadati</taxon>
        <taxon>Pseudomonadota</taxon>
        <taxon>Gammaproteobacteria</taxon>
        <taxon>SAR86 cluster</taxon>
    </lineage>
</organism>
<evidence type="ECO:0000259" key="1">
    <source>
        <dbReference type="Pfam" id="PF01592"/>
    </source>
</evidence>
<dbReference type="Proteomes" id="UP000744438">
    <property type="component" value="Unassembled WGS sequence"/>
</dbReference>